<dbReference type="Proteomes" id="UP001314262">
    <property type="component" value="Unassembled WGS sequence"/>
</dbReference>
<dbReference type="RefSeq" id="WP_203619196.1">
    <property type="nucleotide sequence ID" value="NZ_BOJU01000004.1"/>
</dbReference>
<sequence>MIKDTNNIPEAIQSLNELNGSNLRAGVLDDGKEHMIAHVQEYGATITPKNGEYLTIPMRDGSFRKLKSVTIPARPFIAQTVLRHSEEWGKIVNEMAISAISGKNVKGLKKNLADKMALDIKTTMFNGDFKANAPITIANKNGSRPLIDTGALQGAVRGEVEK</sequence>
<comment type="caution">
    <text evidence="1">The sequence shown here is derived from an EMBL/GenBank/DDBJ whole genome shotgun (WGS) entry which is preliminary data.</text>
</comment>
<keyword evidence="2" id="KW-1185">Reference proteome</keyword>
<accession>A0ABN9YK42</accession>
<proteinExistence type="predicted"/>
<name>A0ABN9YK42_9LACO</name>
<evidence type="ECO:0000313" key="1">
    <source>
        <dbReference type="EMBL" id="CAK1228412.1"/>
    </source>
</evidence>
<dbReference type="EMBL" id="CAUZLT010000001">
    <property type="protein sequence ID" value="CAK1228412.1"/>
    <property type="molecule type" value="Genomic_DNA"/>
</dbReference>
<gene>
    <name evidence="1" type="ORF">R53137_KAKDMLNK_00231</name>
</gene>
<reference evidence="1 2" key="1">
    <citation type="submission" date="2023-10" db="EMBL/GenBank/DDBJ databases">
        <authorList>
            <person name="Botero Cardona J."/>
        </authorList>
    </citation>
    <scope>NUCLEOTIDE SEQUENCE [LARGE SCALE GENOMIC DNA]</scope>
    <source>
        <strain evidence="1 2">R-53137</strain>
    </source>
</reference>
<organism evidence="1 2">
    <name type="scientific">Fructobacillus tropaeoli</name>
    <dbReference type="NCBI Taxonomy" id="709323"/>
    <lineage>
        <taxon>Bacteria</taxon>
        <taxon>Bacillati</taxon>
        <taxon>Bacillota</taxon>
        <taxon>Bacilli</taxon>
        <taxon>Lactobacillales</taxon>
        <taxon>Lactobacillaceae</taxon>
        <taxon>Fructobacillus</taxon>
    </lineage>
</organism>
<evidence type="ECO:0000313" key="2">
    <source>
        <dbReference type="Proteomes" id="UP001314262"/>
    </source>
</evidence>
<protein>
    <submittedName>
        <fullName evidence="1">Uncharacterized protein</fullName>
    </submittedName>
</protein>